<dbReference type="PATRIC" id="fig|390236.22.peg.1365"/>
<name>G0ITX5_BORAP</name>
<dbReference type="KEGG" id="bafz:BafPKo_Q0051"/>
<dbReference type="Pfam" id="PF02890">
    <property type="entry name" value="DUF226"/>
    <property type="match status" value="1"/>
</dbReference>
<dbReference type="HOGENOM" id="CLU_2785633_0_0_12"/>
<geneLocation type="plasmid" evidence="1 2">
    <name>lp32-10</name>
</geneLocation>
<organism evidence="1 2">
    <name type="scientific">Borreliella afzelii (strain PKo)</name>
    <name type="common">Borrelia afzelii</name>
    <dbReference type="NCBI Taxonomy" id="390236"/>
    <lineage>
        <taxon>Bacteria</taxon>
        <taxon>Pseudomonadati</taxon>
        <taxon>Spirochaetota</taxon>
        <taxon>Spirochaetia</taxon>
        <taxon>Spirochaetales</taxon>
        <taxon>Borreliaceae</taxon>
        <taxon>Borreliella</taxon>
    </lineage>
</organism>
<dbReference type="AlphaFoldDB" id="G0ITX5"/>
<protein>
    <submittedName>
        <fullName evidence="1">Uncharacterized protein</fullName>
    </submittedName>
</protein>
<keyword evidence="2" id="KW-1185">Reference proteome</keyword>
<gene>
    <name evidence="1" type="ordered locus">BafPKo_Q0051</name>
</gene>
<dbReference type="EMBL" id="CP002948">
    <property type="protein sequence ID" value="AEL70579.1"/>
    <property type="molecule type" value="Genomic_DNA"/>
</dbReference>
<proteinExistence type="predicted"/>
<evidence type="ECO:0000313" key="2">
    <source>
        <dbReference type="Proteomes" id="UP000005216"/>
    </source>
</evidence>
<dbReference type="InterPro" id="IPR004180">
    <property type="entry name" value="DUF226_BOR_spp"/>
</dbReference>
<sequence>MLVNRKLYKQILNLKKAVFAFYSKDLIPGGVITKWIQKTKEKKLDLMDRIGNLINPPGHFTRSRPRRW</sequence>
<accession>G0ITX5</accession>
<evidence type="ECO:0000313" key="1">
    <source>
        <dbReference type="EMBL" id="AEL70579.1"/>
    </source>
</evidence>
<keyword evidence="1" id="KW-0614">Plasmid</keyword>
<reference evidence="1 2" key="1">
    <citation type="journal article" date="2011" name="J. Bacteriol.">
        <title>Whole-genome sequences of two Borrelia afzelii and two Borrelia garinii Lyme disease agent isolates.</title>
        <authorList>
            <person name="Casjens S.R."/>
            <person name="Mongodin E.F."/>
            <person name="Qiu W.-G."/>
            <person name="Dunn J.J."/>
            <person name="Luft B.J."/>
            <person name="Fraser-Liggett C.M."/>
            <person name="Schutzer S.E."/>
        </authorList>
    </citation>
    <scope>NUCLEOTIDE SEQUENCE [LARGE SCALE GENOMIC DNA]</scope>
    <source>
        <strain evidence="1 2">PKo</strain>
    </source>
</reference>
<dbReference type="Proteomes" id="UP000005216">
    <property type="component" value="Plasmid lp32-10"/>
</dbReference>